<dbReference type="InterPro" id="IPR004476">
    <property type="entry name" value="RNase_II/RNase_R"/>
</dbReference>
<dbReference type="InterPro" id="IPR012340">
    <property type="entry name" value="NA-bd_OB-fold"/>
</dbReference>
<keyword evidence="8" id="KW-0694">RNA-binding</keyword>
<evidence type="ECO:0000256" key="8">
    <source>
        <dbReference type="ARBA" id="ARBA00022884"/>
    </source>
</evidence>
<dbReference type="PANTHER" id="PTHR23355">
    <property type="entry name" value="RIBONUCLEASE"/>
    <property type="match status" value="1"/>
</dbReference>
<evidence type="ECO:0000256" key="7">
    <source>
        <dbReference type="ARBA" id="ARBA00022839"/>
    </source>
</evidence>
<evidence type="ECO:0000256" key="3">
    <source>
        <dbReference type="ARBA" id="ARBA00012163"/>
    </source>
</evidence>
<dbReference type="Pfam" id="PF17876">
    <property type="entry name" value="CSD2"/>
    <property type="match status" value="1"/>
</dbReference>
<sequence>MLDKNALSQLQSLKQEIHDSVPRFEGKVRATGGRFGFVVTDDNQQFYMSPEEMEKVLPGDKVAFRVEEVTEKKTQAIVESLISTELSDFCGTYIVKGKGHFIQPDHPALNRWIFVPPKSRQSAGDGMLVKGHLSQHPYPAGRAQAEIDAVIGSSQDAGIEARYMCQKWNLATEFTEAELQQANELAAAGIDSFTAGRVDLTGLPLVTIDSASTRDLDDALCATVTDNGWTLHIAIADPAAVIQPGTALDLMARDRTTSAYFANLVIPMLPAALSEQLCSLQPEVTRLALVAEVAVNQEGESTLIGLQQAHVKSHAKLSYQQVSEFIADAHQGDIDAALQPSLAALKDCTRALASQRKTACLVMEDRPDYRLVLDENGKVKDIVRQERNDAQRLVEECMLVCNRLCADWLRQHESGIFIEHAGIRTERIGDVTSLLKEQLGLEKKPKIKSLEDYVSLMKQAAACDSGLNVKDIISRQLERSNLTQEDKPHMGLGFPRYTTMTSPLRKYNDLLVHRMIAAILTAQPAPEVDALALAAIQDKQTKARIAANQTDTWLKLQWLKTLPAEAQFDAVIQYATANNIMVRFEDSGIEGQIDRRKVKGNWAFDSKTLSHSNGEQTLAIGQTVRVSVLTLEPDARELKLALQE</sequence>
<dbReference type="InterPro" id="IPR050180">
    <property type="entry name" value="RNR_Ribonuclease"/>
</dbReference>
<evidence type="ECO:0000256" key="1">
    <source>
        <dbReference type="ARBA" id="ARBA00001849"/>
    </source>
</evidence>
<dbReference type="Gene3D" id="2.40.50.140">
    <property type="entry name" value="Nucleic acid-binding proteins"/>
    <property type="match status" value="1"/>
</dbReference>
<dbReference type="RefSeq" id="WP_416205534.1">
    <property type="nucleotide sequence ID" value="NZ_JBBKTX010000007.1"/>
</dbReference>
<dbReference type="SMART" id="SM00357">
    <property type="entry name" value="CSP"/>
    <property type="match status" value="1"/>
</dbReference>
<dbReference type="InterPro" id="IPR013223">
    <property type="entry name" value="RNase_B_OB_dom"/>
</dbReference>
<evidence type="ECO:0000256" key="2">
    <source>
        <dbReference type="ARBA" id="ARBA00004496"/>
    </source>
</evidence>
<comment type="subcellular location">
    <subcellularLocation>
        <location evidence="2">Cytoplasm</location>
    </subcellularLocation>
</comment>
<dbReference type="PANTHER" id="PTHR23355:SF37">
    <property type="entry name" value="EXORIBONUCLEASE 2"/>
    <property type="match status" value="1"/>
</dbReference>
<keyword evidence="11" id="KW-1185">Reference proteome</keyword>
<evidence type="ECO:0000313" key="10">
    <source>
        <dbReference type="EMBL" id="MFK4752230.1"/>
    </source>
</evidence>
<protein>
    <recommendedName>
        <fullName evidence="3">exoribonuclease II</fullName>
        <ecNumber evidence="3">3.1.13.1</ecNumber>
    </recommendedName>
</protein>
<keyword evidence="7" id="KW-0269">Exonuclease</keyword>
<dbReference type="PROSITE" id="PS50126">
    <property type="entry name" value="S1"/>
    <property type="match status" value="1"/>
</dbReference>
<accession>A0ABW8NHM0</accession>
<dbReference type="Proteomes" id="UP001620597">
    <property type="component" value="Unassembled WGS sequence"/>
</dbReference>
<evidence type="ECO:0000313" key="11">
    <source>
        <dbReference type="Proteomes" id="UP001620597"/>
    </source>
</evidence>
<dbReference type="InterPro" id="IPR011129">
    <property type="entry name" value="CSD"/>
</dbReference>
<evidence type="ECO:0000256" key="4">
    <source>
        <dbReference type="ARBA" id="ARBA00022490"/>
    </source>
</evidence>
<dbReference type="EC" id="3.1.13.1" evidence="3"/>
<keyword evidence="4" id="KW-0963">Cytoplasm</keyword>
<evidence type="ECO:0000256" key="5">
    <source>
        <dbReference type="ARBA" id="ARBA00022722"/>
    </source>
</evidence>
<dbReference type="SMART" id="SM00955">
    <property type="entry name" value="RNB"/>
    <property type="match status" value="1"/>
</dbReference>
<evidence type="ECO:0000259" key="9">
    <source>
        <dbReference type="PROSITE" id="PS50126"/>
    </source>
</evidence>
<dbReference type="NCBIfam" id="TIGR00358">
    <property type="entry name" value="3_prime_RNase"/>
    <property type="match status" value="1"/>
</dbReference>
<reference evidence="10 11" key="1">
    <citation type="submission" date="2024-03" db="EMBL/GenBank/DDBJ databases">
        <title>High-quality draft genome sequence of Oceanobacter sp. wDCs-4.</title>
        <authorList>
            <person name="Dong C."/>
        </authorList>
    </citation>
    <scope>NUCLEOTIDE SEQUENCE [LARGE SCALE GENOMIC DNA]</scope>
    <source>
        <strain evidence="11">wDCs-4</strain>
    </source>
</reference>
<organism evidence="10 11">
    <name type="scientific">Oceanobacter antarcticus</name>
    <dbReference type="NCBI Taxonomy" id="3133425"/>
    <lineage>
        <taxon>Bacteria</taxon>
        <taxon>Pseudomonadati</taxon>
        <taxon>Pseudomonadota</taxon>
        <taxon>Gammaproteobacteria</taxon>
        <taxon>Oceanospirillales</taxon>
        <taxon>Oceanospirillaceae</taxon>
        <taxon>Oceanobacter</taxon>
    </lineage>
</organism>
<dbReference type="InterPro" id="IPR003029">
    <property type="entry name" value="S1_domain"/>
</dbReference>
<keyword evidence="6" id="KW-0378">Hydrolase</keyword>
<name>A0ABW8NHM0_9GAMM</name>
<comment type="caution">
    <text evidence="10">The sequence shown here is derived from an EMBL/GenBank/DDBJ whole genome shotgun (WGS) entry which is preliminary data.</text>
</comment>
<gene>
    <name evidence="10" type="ORF">WG929_07400</name>
</gene>
<keyword evidence="5" id="KW-0540">Nuclease</keyword>
<proteinExistence type="predicted"/>
<dbReference type="InterPro" id="IPR001900">
    <property type="entry name" value="RNase_II/R"/>
</dbReference>
<dbReference type="SUPFAM" id="SSF50249">
    <property type="entry name" value="Nucleic acid-binding proteins"/>
    <property type="match status" value="4"/>
</dbReference>
<dbReference type="Pfam" id="PF08206">
    <property type="entry name" value="OB_RNB"/>
    <property type="match status" value="1"/>
</dbReference>
<dbReference type="InterPro" id="IPR040476">
    <property type="entry name" value="CSD2"/>
</dbReference>
<comment type="catalytic activity">
    <reaction evidence="1">
        <text>Exonucleolytic cleavage in the 3'- to 5'-direction to yield nucleoside 5'-phosphates.</text>
        <dbReference type="EC" id="3.1.13.1"/>
    </reaction>
</comment>
<dbReference type="EMBL" id="JBBKTX010000007">
    <property type="protein sequence ID" value="MFK4752230.1"/>
    <property type="molecule type" value="Genomic_DNA"/>
</dbReference>
<feature type="domain" description="S1 motif" evidence="9">
    <location>
        <begin position="565"/>
        <end position="643"/>
    </location>
</feature>
<dbReference type="Pfam" id="PF00773">
    <property type="entry name" value="RNB"/>
    <property type="match status" value="1"/>
</dbReference>
<evidence type="ECO:0000256" key="6">
    <source>
        <dbReference type="ARBA" id="ARBA00022801"/>
    </source>
</evidence>